<dbReference type="SUPFAM" id="SSF51366">
    <property type="entry name" value="Ribulose-phoshate binding barrel"/>
    <property type="match status" value="1"/>
</dbReference>
<dbReference type="GO" id="GO:0004640">
    <property type="term" value="F:phosphoribosylanthranilate isomerase activity"/>
    <property type="evidence" value="ECO:0007669"/>
    <property type="project" value="TreeGrafter"/>
</dbReference>
<dbReference type="InterPro" id="IPR045186">
    <property type="entry name" value="Indole-3-glycerol_P_synth"/>
</dbReference>
<keyword evidence="5" id="KW-0210">Decarboxylase</keyword>
<dbReference type="InterPro" id="IPR011060">
    <property type="entry name" value="RibuloseP-bd_barrel"/>
</dbReference>
<dbReference type="Gene3D" id="3.20.20.70">
    <property type="entry name" value="Aldolase class I"/>
    <property type="match status" value="1"/>
</dbReference>
<comment type="catalytic activity">
    <reaction evidence="1">
        <text>1-(2-carboxyphenylamino)-1-deoxy-D-ribulose 5-phosphate + H(+) = (1S,2R)-1-C-(indol-3-yl)glycerol 3-phosphate + CO2 + H2O</text>
        <dbReference type="Rhea" id="RHEA:23476"/>
        <dbReference type="ChEBI" id="CHEBI:15377"/>
        <dbReference type="ChEBI" id="CHEBI:15378"/>
        <dbReference type="ChEBI" id="CHEBI:16526"/>
        <dbReference type="ChEBI" id="CHEBI:58613"/>
        <dbReference type="ChEBI" id="CHEBI:58866"/>
        <dbReference type="EC" id="4.1.1.48"/>
    </reaction>
</comment>
<reference evidence="10" key="1">
    <citation type="submission" date="2020-06" db="EMBL/GenBank/DDBJ databases">
        <authorList>
            <person name="Li T."/>
            <person name="Hu X."/>
            <person name="Zhang T."/>
            <person name="Song X."/>
            <person name="Zhang H."/>
            <person name="Dai N."/>
            <person name="Sheng W."/>
            <person name="Hou X."/>
            <person name="Wei L."/>
        </authorList>
    </citation>
    <scope>NUCLEOTIDE SEQUENCE</scope>
    <source>
        <strain evidence="10">K16</strain>
        <tissue evidence="10">Leaf</tissue>
    </source>
</reference>
<comment type="pathway">
    <text evidence="2">Amino-acid biosynthesis; L-tryptophan biosynthesis; L-tryptophan from chorismate: step 4/5.</text>
</comment>
<evidence type="ECO:0000256" key="3">
    <source>
        <dbReference type="ARBA" id="ARBA00012362"/>
    </source>
</evidence>
<dbReference type="Proteomes" id="UP001289374">
    <property type="component" value="Unassembled WGS sequence"/>
</dbReference>
<organism evidence="10 11">
    <name type="scientific">Sesamum angolense</name>
    <dbReference type="NCBI Taxonomy" id="2727404"/>
    <lineage>
        <taxon>Eukaryota</taxon>
        <taxon>Viridiplantae</taxon>
        <taxon>Streptophyta</taxon>
        <taxon>Embryophyta</taxon>
        <taxon>Tracheophyta</taxon>
        <taxon>Spermatophyta</taxon>
        <taxon>Magnoliopsida</taxon>
        <taxon>eudicotyledons</taxon>
        <taxon>Gunneridae</taxon>
        <taxon>Pentapetalae</taxon>
        <taxon>asterids</taxon>
        <taxon>lamiids</taxon>
        <taxon>Lamiales</taxon>
        <taxon>Pedaliaceae</taxon>
        <taxon>Sesamum</taxon>
    </lineage>
</organism>
<evidence type="ECO:0000256" key="4">
    <source>
        <dbReference type="ARBA" id="ARBA00022605"/>
    </source>
</evidence>
<protein>
    <recommendedName>
        <fullName evidence="3">indole-3-glycerol-phosphate synthase</fullName>
        <ecNumber evidence="3">4.1.1.48</ecNumber>
    </recommendedName>
</protein>
<keyword evidence="8" id="KW-0456">Lyase</keyword>
<dbReference type="GO" id="GO:0004425">
    <property type="term" value="F:indole-3-glycerol-phosphate synthase activity"/>
    <property type="evidence" value="ECO:0007669"/>
    <property type="project" value="UniProtKB-EC"/>
</dbReference>
<dbReference type="Pfam" id="PF00218">
    <property type="entry name" value="IGPS"/>
    <property type="match status" value="1"/>
</dbReference>
<dbReference type="EMBL" id="JACGWL010000005">
    <property type="protein sequence ID" value="KAK4402490.1"/>
    <property type="molecule type" value="Genomic_DNA"/>
</dbReference>
<keyword evidence="11" id="KW-1185">Reference proteome</keyword>
<evidence type="ECO:0000256" key="6">
    <source>
        <dbReference type="ARBA" id="ARBA00022822"/>
    </source>
</evidence>
<reference evidence="10" key="2">
    <citation type="journal article" date="2024" name="Plant">
        <title>Genomic evolution and insights into agronomic trait innovations of Sesamum species.</title>
        <authorList>
            <person name="Miao H."/>
            <person name="Wang L."/>
            <person name="Qu L."/>
            <person name="Liu H."/>
            <person name="Sun Y."/>
            <person name="Le M."/>
            <person name="Wang Q."/>
            <person name="Wei S."/>
            <person name="Zheng Y."/>
            <person name="Lin W."/>
            <person name="Duan Y."/>
            <person name="Cao H."/>
            <person name="Xiong S."/>
            <person name="Wang X."/>
            <person name="Wei L."/>
            <person name="Li C."/>
            <person name="Ma Q."/>
            <person name="Ju M."/>
            <person name="Zhao R."/>
            <person name="Li G."/>
            <person name="Mu C."/>
            <person name="Tian Q."/>
            <person name="Mei H."/>
            <person name="Zhang T."/>
            <person name="Gao T."/>
            <person name="Zhang H."/>
        </authorList>
    </citation>
    <scope>NUCLEOTIDE SEQUENCE</scope>
    <source>
        <strain evidence="10">K16</strain>
    </source>
</reference>
<evidence type="ECO:0000256" key="1">
    <source>
        <dbReference type="ARBA" id="ARBA00001633"/>
    </source>
</evidence>
<dbReference type="InterPro" id="IPR013798">
    <property type="entry name" value="Indole-3-glycerol_P_synth_dom"/>
</dbReference>
<feature type="domain" description="Indole-3-glycerol phosphate synthase" evidence="9">
    <location>
        <begin position="11"/>
        <end position="142"/>
    </location>
</feature>
<sequence length="149" mass="16119">MLGKSTMLESKGADAILLIAAVLPDLDIKYMIKICKLLGLAALVEVHDEREMDRVLEIDGIELVGINNRNLGTFKVDISNTKKLLEGERGQRILQKGITVVGESGLFTPVDIAYVQEAGVKAVLVGESIVKQKDPTSGITQLFGKDISL</sequence>
<gene>
    <name evidence="10" type="ORF">Sango_0989700</name>
</gene>
<comment type="caution">
    <text evidence="10">The sequence shown here is derived from an EMBL/GenBank/DDBJ whole genome shotgun (WGS) entry which is preliminary data.</text>
</comment>
<evidence type="ECO:0000313" key="11">
    <source>
        <dbReference type="Proteomes" id="UP001289374"/>
    </source>
</evidence>
<dbReference type="PANTHER" id="PTHR22854">
    <property type="entry name" value="TRYPTOPHAN BIOSYNTHESIS PROTEIN"/>
    <property type="match status" value="1"/>
</dbReference>
<dbReference type="InterPro" id="IPR013785">
    <property type="entry name" value="Aldolase_TIM"/>
</dbReference>
<evidence type="ECO:0000256" key="5">
    <source>
        <dbReference type="ARBA" id="ARBA00022793"/>
    </source>
</evidence>
<keyword evidence="4" id="KW-0028">Amino-acid biosynthesis</keyword>
<evidence type="ECO:0000256" key="2">
    <source>
        <dbReference type="ARBA" id="ARBA00004696"/>
    </source>
</evidence>
<dbReference type="EC" id="4.1.1.48" evidence="3"/>
<dbReference type="AlphaFoldDB" id="A0AAE1WZE1"/>
<evidence type="ECO:0000259" key="9">
    <source>
        <dbReference type="Pfam" id="PF00218"/>
    </source>
</evidence>
<keyword evidence="7" id="KW-0057">Aromatic amino acid biosynthesis</keyword>
<dbReference type="PANTHER" id="PTHR22854:SF2">
    <property type="entry name" value="INDOLE-3-GLYCEROL-PHOSPHATE SYNTHASE"/>
    <property type="match status" value="1"/>
</dbReference>
<accession>A0AAE1WZE1</accession>
<evidence type="ECO:0000256" key="7">
    <source>
        <dbReference type="ARBA" id="ARBA00023141"/>
    </source>
</evidence>
<keyword evidence="6" id="KW-0822">Tryptophan biosynthesis</keyword>
<dbReference type="GO" id="GO:0000162">
    <property type="term" value="P:L-tryptophan biosynthetic process"/>
    <property type="evidence" value="ECO:0007669"/>
    <property type="project" value="UniProtKB-KW"/>
</dbReference>
<proteinExistence type="predicted"/>
<evidence type="ECO:0000313" key="10">
    <source>
        <dbReference type="EMBL" id="KAK4402490.1"/>
    </source>
</evidence>
<name>A0AAE1WZE1_9LAMI</name>
<evidence type="ECO:0000256" key="8">
    <source>
        <dbReference type="ARBA" id="ARBA00023239"/>
    </source>
</evidence>